<dbReference type="Proteomes" id="UP000033636">
    <property type="component" value="Unassembled WGS sequence"/>
</dbReference>
<sequence length="77" mass="8716">MVVRVKIDRQRCVVAHFCLFYAPTIFMPSLPEGKPAVMEQFRINGKLDEGIIPDSLYEAAKEAEKNCPSGAIKVYRE</sequence>
<proteinExistence type="predicted"/>
<organism evidence="1 2">
    <name type="scientific">Thermoproteus sp. AZ2</name>
    <dbReference type="NCBI Taxonomy" id="1609232"/>
    <lineage>
        <taxon>Archaea</taxon>
        <taxon>Thermoproteota</taxon>
        <taxon>Thermoprotei</taxon>
        <taxon>Thermoproteales</taxon>
        <taxon>Thermoproteaceae</taxon>
        <taxon>Thermoproteus</taxon>
    </lineage>
</organism>
<comment type="caution">
    <text evidence="1">The sequence shown here is derived from an EMBL/GenBank/DDBJ whole genome shotgun (WGS) entry which is preliminary data.</text>
</comment>
<reference evidence="1" key="1">
    <citation type="submission" date="2024-07" db="EMBL/GenBank/DDBJ databases">
        <title>Metagenome and Metagenome-Assembled Genomes of Archaea from a hot spring from the geothermal field of Los Azufres, Mexico.</title>
        <authorList>
            <person name="Marin-Paredes R."/>
            <person name="Martinez-Romero E."/>
            <person name="Servin-Garciduenas L.E."/>
        </authorList>
    </citation>
    <scope>NUCLEOTIDE SEQUENCE</scope>
</reference>
<protein>
    <submittedName>
        <fullName evidence="1">Ferredoxin</fullName>
    </submittedName>
</protein>
<evidence type="ECO:0000313" key="1">
    <source>
        <dbReference type="EMBL" id="MFB6491232.1"/>
    </source>
</evidence>
<accession>A0ACC6V2C6</accession>
<dbReference type="EMBL" id="JZWT02000025">
    <property type="protein sequence ID" value="MFB6491232.1"/>
    <property type="molecule type" value="Genomic_DNA"/>
</dbReference>
<evidence type="ECO:0000313" key="2">
    <source>
        <dbReference type="Proteomes" id="UP000033636"/>
    </source>
</evidence>
<name>A0ACC6V2C6_9CREN</name>
<gene>
    <name evidence="1" type="ORF">TU35_008385</name>
</gene>